<reference evidence="7" key="1">
    <citation type="submission" date="2019-10" db="EMBL/GenBank/DDBJ databases">
        <authorList>
            <person name="Zhang R."/>
            <person name="Pan Y."/>
            <person name="Wang J."/>
            <person name="Ma R."/>
            <person name="Yu S."/>
        </authorList>
    </citation>
    <scope>NUCLEOTIDE SEQUENCE</scope>
    <source>
        <strain evidence="7">LA-IB0</strain>
        <tissue evidence="7">Leaf</tissue>
    </source>
</reference>
<evidence type="ECO:0000256" key="3">
    <source>
        <dbReference type="SAM" id="Phobius"/>
    </source>
</evidence>
<dbReference type="InterPro" id="IPR021820">
    <property type="entry name" value="S-locus_recpt_kinase_C"/>
</dbReference>
<feature type="domain" description="Apple" evidence="5">
    <location>
        <begin position="127"/>
        <end position="170"/>
    </location>
</feature>
<dbReference type="Pfam" id="PF11883">
    <property type="entry name" value="DUF3403"/>
    <property type="match status" value="1"/>
</dbReference>
<gene>
    <name evidence="7" type="ORF">BUALT_Bualt03G0068500</name>
</gene>
<dbReference type="Pfam" id="PF08276">
    <property type="entry name" value="PAN_2"/>
    <property type="match status" value="1"/>
</dbReference>
<keyword evidence="2" id="KW-1015">Disulfide bond</keyword>
<dbReference type="InterPro" id="IPR000858">
    <property type="entry name" value="S_locus_glycoprot_dom"/>
</dbReference>
<evidence type="ECO:0000259" key="5">
    <source>
        <dbReference type="Pfam" id="PF08276"/>
    </source>
</evidence>
<dbReference type="InterPro" id="IPR003609">
    <property type="entry name" value="Pan_app"/>
</dbReference>
<evidence type="ECO:0000259" key="4">
    <source>
        <dbReference type="Pfam" id="PF00954"/>
    </source>
</evidence>
<comment type="caution">
    <text evidence="7">The sequence shown here is derived from an EMBL/GenBank/DDBJ whole genome shotgun (WGS) entry which is preliminary data.</text>
</comment>
<evidence type="ECO:0000256" key="2">
    <source>
        <dbReference type="ARBA" id="ARBA00023157"/>
    </source>
</evidence>
<feature type="domain" description="S-locus glycoprotein" evidence="4">
    <location>
        <begin position="59"/>
        <end position="94"/>
    </location>
</feature>
<dbReference type="AlphaFoldDB" id="A0AAV6XYE4"/>
<keyword evidence="3" id="KW-1133">Transmembrane helix</keyword>
<proteinExistence type="predicted"/>
<dbReference type="Proteomes" id="UP000826271">
    <property type="component" value="Unassembled WGS sequence"/>
</dbReference>
<evidence type="ECO:0000256" key="1">
    <source>
        <dbReference type="ARBA" id="ARBA00022729"/>
    </source>
</evidence>
<evidence type="ECO:0000313" key="8">
    <source>
        <dbReference type="Proteomes" id="UP000826271"/>
    </source>
</evidence>
<dbReference type="Pfam" id="PF00954">
    <property type="entry name" value="S_locus_glycop"/>
    <property type="match status" value="1"/>
</dbReference>
<dbReference type="Gene3D" id="1.10.510.10">
    <property type="entry name" value="Transferase(Phosphotransferase) domain 1"/>
    <property type="match status" value="1"/>
</dbReference>
<accession>A0AAV6XYE4</accession>
<organism evidence="7 8">
    <name type="scientific">Buddleja alternifolia</name>
    <dbReference type="NCBI Taxonomy" id="168488"/>
    <lineage>
        <taxon>Eukaryota</taxon>
        <taxon>Viridiplantae</taxon>
        <taxon>Streptophyta</taxon>
        <taxon>Embryophyta</taxon>
        <taxon>Tracheophyta</taxon>
        <taxon>Spermatophyta</taxon>
        <taxon>Magnoliopsida</taxon>
        <taxon>eudicotyledons</taxon>
        <taxon>Gunneridae</taxon>
        <taxon>Pentapetalae</taxon>
        <taxon>asterids</taxon>
        <taxon>lamiids</taxon>
        <taxon>Lamiales</taxon>
        <taxon>Scrophulariaceae</taxon>
        <taxon>Buddlejeae</taxon>
        <taxon>Buddleja</taxon>
    </lineage>
</organism>
<keyword evidence="1" id="KW-0732">Signal</keyword>
<name>A0AAV6XYE4_9LAMI</name>
<keyword evidence="8" id="KW-1185">Reference proteome</keyword>
<dbReference type="PANTHER" id="PTHR32444:SF198">
    <property type="entry name" value="BULB-TYPE LECTIN DOMAIN-CONTAINING PROTEIN"/>
    <property type="match status" value="1"/>
</dbReference>
<evidence type="ECO:0000259" key="6">
    <source>
        <dbReference type="Pfam" id="PF11883"/>
    </source>
</evidence>
<keyword evidence="3" id="KW-0812">Transmembrane</keyword>
<dbReference type="GO" id="GO:0004674">
    <property type="term" value="F:protein serine/threonine kinase activity"/>
    <property type="evidence" value="ECO:0007669"/>
    <property type="project" value="InterPro"/>
</dbReference>
<feature type="domain" description="S-locus receptor kinase C-terminal" evidence="6">
    <location>
        <begin position="227"/>
        <end position="269"/>
    </location>
</feature>
<dbReference type="EMBL" id="WHWC01000003">
    <property type="protein sequence ID" value="KAG8385662.1"/>
    <property type="molecule type" value="Genomic_DNA"/>
</dbReference>
<keyword evidence="3" id="KW-0472">Membrane</keyword>
<feature type="transmembrane region" description="Helical" evidence="3">
    <location>
        <begin position="30"/>
        <end position="49"/>
    </location>
</feature>
<dbReference type="PANTHER" id="PTHR32444">
    <property type="entry name" value="BULB-TYPE LECTIN DOMAIN-CONTAINING PROTEIN"/>
    <property type="match status" value="1"/>
</dbReference>
<protein>
    <submittedName>
        <fullName evidence="7">Uncharacterized protein</fullName>
    </submittedName>
</protein>
<sequence>MVVLKHHNLILSHSHRQHNLLHIIMKRAEIPNSLLLLLFTAIIVLYSFFPRFCTSQGNSSSSNSCATYGRCGYYGSCNSQSSLICTCLRGFDPSNKQEWDAGNWTSGCVRRVPLNCDSNNGNGSTTTGVDGFLKLQMMKISGYSDRWSGPENECEGRCLRNCSCMAYGYDVSKLWTEENVVALIDPRISSPSYQEEVVRCIHIGLLCVEELPEDRPSVSAVLSMLISEILELPKPKQAAFCIKRSRSALGTSSSRCSRNNVTVSMVEGR</sequence>
<dbReference type="GO" id="GO:0048544">
    <property type="term" value="P:recognition of pollen"/>
    <property type="evidence" value="ECO:0007669"/>
    <property type="project" value="InterPro"/>
</dbReference>
<evidence type="ECO:0000313" key="7">
    <source>
        <dbReference type="EMBL" id="KAG8385662.1"/>
    </source>
</evidence>
<dbReference type="CDD" id="cd01098">
    <property type="entry name" value="PAN_AP_plant"/>
    <property type="match status" value="1"/>
</dbReference>